<dbReference type="InterPro" id="IPR008949">
    <property type="entry name" value="Isoprenoid_synthase_dom_sf"/>
</dbReference>
<dbReference type="EC" id="4.2.3.-" evidence="2"/>
<comment type="similarity">
    <text evidence="1 2">Belongs to the terpene synthase family.</text>
</comment>
<evidence type="ECO:0000313" key="3">
    <source>
        <dbReference type="EMBL" id="CAK9861124.1"/>
    </source>
</evidence>
<name>A0ABP1AF24_9BRYO</name>
<dbReference type="SFLD" id="SFLDG01020">
    <property type="entry name" value="Terpene_Cyclase_Like_2"/>
    <property type="match status" value="1"/>
</dbReference>
<protein>
    <recommendedName>
        <fullName evidence="2">Terpene synthase</fullName>
        <ecNumber evidence="2">4.2.3.-</ecNumber>
    </recommendedName>
</protein>
<keyword evidence="2" id="KW-0460">Magnesium</keyword>
<dbReference type="InterPro" id="IPR034686">
    <property type="entry name" value="Terpene_cyclase-like_2"/>
</dbReference>
<reference evidence="3" key="1">
    <citation type="submission" date="2024-03" db="EMBL/GenBank/DDBJ databases">
        <authorList>
            <consortium name="ELIXIR-Norway"/>
            <consortium name="Elixir Norway"/>
        </authorList>
    </citation>
    <scope>NUCLEOTIDE SEQUENCE</scope>
</reference>
<keyword evidence="2" id="KW-0479">Metal-binding</keyword>
<gene>
    <name evidence="3" type="ORF">CSSPJE1EN2_LOCUS4119</name>
</gene>
<accession>A0ABP1AF24</accession>
<keyword evidence="2" id="KW-0456">Lyase</keyword>
<evidence type="ECO:0000256" key="2">
    <source>
        <dbReference type="RuleBase" id="RU366034"/>
    </source>
</evidence>
<dbReference type="Gene3D" id="1.10.600.10">
    <property type="entry name" value="Farnesyl Diphosphate Synthase"/>
    <property type="match status" value="1"/>
</dbReference>
<keyword evidence="4" id="KW-1185">Reference proteome</keyword>
<evidence type="ECO:0000313" key="4">
    <source>
        <dbReference type="Proteomes" id="UP001497522"/>
    </source>
</evidence>
<dbReference type="Proteomes" id="UP001497522">
    <property type="component" value="Chromosome 11"/>
</dbReference>
<dbReference type="Pfam" id="PF19086">
    <property type="entry name" value="Terpene_syn_C_2"/>
    <property type="match status" value="1"/>
</dbReference>
<dbReference type="EMBL" id="OZ023712">
    <property type="protein sequence ID" value="CAK9861124.1"/>
    <property type="molecule type" value="Genomic_DNA"/>
</dbReference>
<dbReference type="PANTHER" id="PTHR35201:SF4">
    <property type="entry name" value="BETA-PINACENE SYNTHASE-RELATED"/>
    <property type="match status" value="1"/>
</dbReference>
<proteinExistence type="inferred from homology"/>
<evidence type="ECO:0000256" key="1">
    <source>
        <dbReference type="ARBA" id="ARBA00006333"/>
    </source>
</evidence>
<sequence>MAAQFLPLSSVSSVLHGAVCISPINVPRLALELSSPSSQAFQSSKLTAAAGGFGRMKAYGPNSSSSATTVVHAQLQAVEGLKHLDDLKLQRHNQVKDFVIPKFVPPFYHKRNPLETEADRAAQQWFHHYFGNSTILETFDNIKKDTTHTIPVAVHPTAELSRLEWALEFYQFLFAIDDVVNCKTRTSTLEDLEDFFVELMVVIISSFPEDQILKENLGKYFHDEIDSKSTKDFPEKVLAQVLQHSEFDERKVSAVCAAFSNLWSRATSKMPKEWSLRYAHIIQESMLSQFFEARNLFHKKEPSISTYMFHRHKFGFMTAALAIVDYVDDVFLPNTLYFSSPMQRLLQATGDVVCWHNDIYSFQKEFVNGEMYNLVIILGKEEGSSHNKTAELVNQMLIDQLGEVQSAIIELRTLSQNNNDITPSQIAAIEQYIISCTGFISSTHEYHAESARFQL</sequence>
<dbReference type="PANTHER" id="PTHR35201">
    <property type="entry name" value="TERPENE SYNTHASE"/>
    <property type="match status" value="1"/>
</dbReference>
<comment type="cofactor">
    <cofactor evidence="2">
        <name>Mg(2+)</name>
        <dbReference type="ChEBI" id="CHEBI:18420"/>
    </cofactor>
</comment>
<dbReference type="SUPFAM" id="SSF48576">
    <property type="entry name" value="Terpenoid synthases"/>
    <property type="match status" value="1"/>
</dbReference>
<organism evidence="3 4">
    <name type="scientific">Sphagnum jensenii</name>
    <dbReference type="NCBI Taxonomy" id="128206"/>
    <lineage>
        <taxon>Eukaryota</taxon>
        <taxon>Viridiplantae</taxon>
        <taxon>Streptophyta</taxon>
        <taxon>Embryophyta</taxon>
        <taxon>Bryophyta</taxon>
        <taxon>Sphagnophytina</taxon>
        <taxon>Sphagnopsida</taxon>
        <taxon>Sphagnales</taxon>
        <taxon>Sphagnaceae</taxon>
        <taxon>Sphagnum</taxon>
    </lineage>
</organism>
<dbReference type="SFLD" id="SFLDS00005">
    <property type="entry name" value="Isoprenoid_Synthase_Type_I"/>
    <property type="match status" value="1"/>
</dbReference>